<sequence length="440" mass="47975">MVYGFETICPSPTLEWTPCFEAFTCAKLEVPLDYADASLGTTGIAFIRLAGRNATEDAKNILIVPGGPGGSGISSLLSLGVTASQVLGEQYNVVSFDPRGVNNSGLALDCFLGNTEARDAFNRVYKTGATNTSSTSLQTQYYSSQIYGEWCNNAVRENLTYGYYATTPAVARDILTYIEAEAESAGKVVSEAKLWTYGVSYGTVIGSTFASLFPERVLDGVVDAEDYYTNGWRQNIGQADEAVASFAAFCHQAGSENCMFWGPSPEDITRRLDSVITRLEREPIPLSGIETRGLPALATHSDLKAAILNALYWPLDEFPALADILAGLESGNGTGIANYFASSYYIRSDASAQIRCSDSYGRNSLLTIDDYREYAEYVAAQSRYIGDIWPNYVDTVICRSFEPDLPESMVFQGKVFPHLMLIRCHGYGITLLLLLLLALP</sequence>
<dbReference type="InterPro" id="IPR051601">
    <property type="entry name" value="Serine_prot/Carboxylest_S33"/>
</dbReference>
<reference evidence="3 4" key="1">
    <citation type="submission" date="2018-06" db="EMBL/GenBank/DDBJ databases">
        <title>Complete Genomes of Monosporascus.</title>
        <authorList>
            <person name="Robinson A.J."/>
            <person name="Natvig D.O."/>
        </authorList>
    </citation>
    <scope>NUCLEOTIDE SEQUENCE [LARGE SCALE GENOMIC DNA]</scope>
    <source>
        <strain evidence="3 4">CBS 110550</strain>
    </source>
</reference>
<dbReference type="SUPFAM" id="SSF53474">
    <property type="entry name" value="alpha/beta-Hydrolases"/>
    <property type="match status" value="1"/>
</dbReference>
<dbReference type="EMBL" id="QJNU01000007">
    <property type="protein sequence ID" value="RYP11114.1"/>
    <property type="molecule type" value="Genomic_DNA"/>
</dbReference>
<comment type="similarity">
    <text evidence="1">Belongs to the peptidase S33 family.</text>
</comment>
<dbReference type="OrthoDB" id="425534at2759"/>
<evidence type="ECO:0000256" key="2">
    <source>
        <dbReference type="ARBA" id="ARBA00022801"/>
    </source>
</evidence>
<dbReference type="AlphaFoldDB" id="A0A4Q4TWW7"/>
<dbReference type="Proteomes" id="UP000293360">
    <property type="component" value="Unassembled WGS sequence"/>
</dbReference>
<name>A0A4Q4TWW7_9PEZI</name>
<accession>A0A4Q4TWW7</accession>
<organism evidence="3 4">
    <name type="scientific">Monosporascus ibericus</name>
    <dbReference type="NCBI Taxonomy" id="155417"/>
    <lineage>
        <taxon>Eukaryota</taxon>
        <taxon>Fungi</taxon>
        <taxon>Dikarya</taxon>
        <taxon>Ascomycota</taxon>
        <taxon>Pezizomycotina</taxon>
        <taxon>Sordariomycetes</taxon>
        <taxon>Xylariomycetidae</taxon>
        <taxon>Xylariales</taxon>
        <taxon>Xylariales incertae sedis</taxon>
        <taxon>Monosporascus</taxon>
    </lineage>
</organism>
<evidence type="ECO:0000313" key="4">
    <source>
        <dbReference type="Proteomes" id="UP000293360"/>
    </source>
</evidence>
<protein>
    <submittedName>
        <fullName evidence="3">Uncharacterized protein</fullName>
    </submittedName>
</protein>
<dbReference type="InterPro" id="IPR029058">
    <property type="entry name" value="AB_hydrolase_fold"/>
</dbReference>
<evidence type="ECO:0000256" key="1">
    <source>
        <dbReference type="ARBA" id="ARBA00010088"/>
    </source>
</evidence>
<dbReference type="PANTHER" id="PTHR43248">
    <property type="entry name" value="2-SUCCINYL-6-HYDROXY-2,4-CYCLOHEXADIENE-1-CARBOXYLATE SYNTHASE"/>
    <property type="match status" value="1"/>
</dbReference>
<dbReference type="PANTHER" id="PTHR43248:SF25">
    <property type="entry name" value="AB HYDROLASE-1 DOMAIN-CONTAINING PROTEIN-RELATED"/>
    <property type="match status" value="1"/>
</dbReference>
<evidence type="ECO:0000313" key="3">
    <source>
        <dbReference type="EMBL" id="RYP11114.1"/>
    </source>
</evidence>
<dbReference type="Gene3D" id="3.40.50.1820">
    <property type="entry name" value="alpha/beta hydrolase"/>
    <property type="match status" value="1"/>
</dbReference>
<keyword evidence="2" id="KW-0378">Hydrolase</keyword>
<dbReference type="GO" id="GO:0016787">
    <property type="term" value="F:hydrolase activity"/>
    <property type="evidence" value="ECO:0007669"/>
    <property type="project" value="UniProtKB-KW"/>
</dbReference>
<comment type="caution">
    <text evidence="3">The sequence shown here is derived from an EMBL/GenBank/DDBJ whole genome shotgun (WGS) entry which is preliminary data.</text>
</comment>
<keyword evidence="4" id="KW-1185">Reference proteome</keyword>
<gene>
    <name evidence="3" type="ORF">DL764_000272</name>
</gene>
<proteinExistence type="inferred from homology"/>
<dbReference type="STRING" id="155417.A0A4Q4TWW7"/>